<dbReference type="PANTHER" id="PTHR31609:SF1">
    <property type="entry name" value="CARBOHYDRATE DEACETYLASE"/>
    <property type="match status" value="1"/>
</dbReference>
<dbReference type="AlphaFoldDB" id="A0A2P1NMT9"/>
<evidence type="ECO:0000256" key="3">
    <source>
        <dbReference type="ARBA" id="ARBA00022801"/>
    </source>
</evidence>
<accession>A0A2P1NMT9</accession>
<dbReference type="GO" id="GO:0019213">
    <property type="term" value="F:deacetylase activity"/>
    <property type="evidence" value="ECO:0007669"/>
    <property type="project" value="TreeGrafter"/>
</dbReference>
<proteinExistence type="predicted"/>
<keyword evidence="7" id="KW-1185">Reference proteome</keyword>
<dbReference type="OrthoDB" id="5295855at2"/>
<dbReference type="EMBL" id="CP027792">
    <property type="protein sequence ID" value="AVP58333.1"/>
    <property type="molecule type" value="Genomic_DNA"/>
</dbReference>
<dbReference type="GO" id="GO:0005975">
    <property type="term" value="P:carbohydrate metabolic process"/>
    <property type="evidence" value="ECO:0007669"/>
    <property type="project" value="InterPro"/>
</dbReference>
<sequence length="278" mass="29895">MSAAPALASRSLVLCADDYGLHPFVDEAVCQLARAGRLSATSGMTTAPRWREAAAALRELRPALSVGLHFNLTEGHGGAHAAHGLGKVLRAAYLRQLPAQALRQAWARQLDDFERALGTPPDFIDGHQHVHQLPGVRRALLQELQARYGSGAALPWVRSTVPAGGLWRSPKAAVIALLGGWSATRLLRRAGVAMNQGFGGVYGFDAPDTDAYRAHMRQWLAQAAGGGALLMCHPATRPVPQDAIGQQRPVEFAYLSSEAFTQDLRERGLHVHQGVLSF</sequence>
<evidence type="ECO:0000256" key="4">
    <source>
        <dbReference type="ARBA" id="ARBA00022842"/>
    </source>
</evidence>
<dbReference type="Proteomes" id="UP000241829">
    <property type="component" value="Chromosome"/>
</dbReference>
<dbReference type="GO" id="GO:0046872">
    <property type="term" value="F:metal ion binding"/>
    <property type="evidence" value="ECO:0007669"/>
    <property type="project" value="UniProtKB-KW"/>
</dbReference>
<keyword evidence="2" id="KW-0479">Metal-binding</keyword>
<dbReference type="InterPro" id="IPR006879">
    <property type="entry name" value="YdjC-like"/>
</dbReference>
<evidence type="ECO:0000256" key="1">
    <source>
        <dbReference type="ARBA" id="ARBA00001946"/>
    </source>
</evidence>
<reference evidence="7" key="1">
    <citation type="submission" date="2018-03" db="EMBL/GenBank/DDBJ databases">
        <title>Genome sequencing of Melaminivora sp. strain SC2-7.</title>
        <authorList>
            <person name="Kim S.-J."/>
            <person name="Heo J."/>
            <person name="Ahn J.-H."/>
            <person name="Kwon S.-W."/>
        </authorList>
    </citation>
    <scope>NUCLEOTIDE SEQUENCE [LARGE SCALE GENOMIC DNA]</scope>
    <source>
        <strain evidence="7">SC2-7</strain>
    </source>
</reference>
<keyword evidence="4" id="KW-0460">Magnesium</keyword>
<keyword evidence="5" id="KW-0119">Carbohydrate metabolism</keyword>
<comment type="cofactor">
    <cofactor evidence="1">
        <name>Mg(2+)</name>
        <dbReference type="ChEBI" id="CHEBI:18420"/>
    </cofactor>
</comment>
<dbReference type="RefSeq" id="WP_106846881.1">
    <property type="nucleotide sequence ID" value="NZ_CP027792.1"/>
</dbReference>
<dbReference type="Pfam" id="PF04794">
    <property type="entry name" value="YdjC"/>
    <property type="match status" value="1"/>
</dbReference>
<keyword evidence="3" id="KW-0378">Hydrolase</keyword>
<evidence type="ECO:0000313" key="6">
    <source>
        <dbReference type="EMBL" id="AVP58333.1"/>
    </source>
</evidence>
<gene>
    <name evidence="6" type="ORF">C7H73_12105</name>
</gene>
<dbReference type="KEGG" id="melm:C7H73_12105"/>
<dbReference type="SUPFAM" id="SSF88713">
    <property type="entry name" value="Glycoside hydrolase/deacetylase"/>
    <property type="match status" value="1"/>
</dbReference>
<evidence type="ECO:0000256" key="5">
    <source>
        <dbReference type="ARBA" id="ARBA00023277"/>
    </source>
</evidence>
<evidence type="ECO:0008006" key="8">
    <source>
        <dbReference type="Google" id="ProtNLM"/>
    </source>
</evidence>
<dbReference type="PANTHER" id="PTHR31609">
    <property type="entry name" value="YDJC DEACETYLASE FAMILY MEMBER"/>
    <property type="match status" value="1"/>
</dbReference>
<dbReference type="CDD" id="cd10807">
    <property type="entry name" value="YdjC_like_3"/>
    <property type="match status" value="1"/>
</dbReference>
<evidence type="ECO:0000313" key="7">
    <source>
        <dbReference type="Proteomes" id="UP000241829"/>
    </source>
</evidence>
<dbReference type="Gene3D" id="3.20.20.370">
    <property type="entry name" value="Glycoside hydrolase/deacetylase"/>
    <property type="match status" value="1"/>
</dbReference>
<dbReference type="GO" id="GO:0016787">
    <property type="term" value="F:hydrolase activity"/>
    <property type="evidence" value="ECO:0007669"/>
    <property type="project" value="UniProtKB-KW"/>
</dbReference>
<protein>
    <recommendedName>
        <fullName evidence="8">Cellobiose phosphorylase</fullName>
    </recommendedName>
</protein>
<evidence type="ECO:0000256" key="2">
    <source>
        <dbReference type="ARBA" id="ARBA00022723"/>
    </source>
</evidence>
<organism evidence="6 7">
    <name type="scientific">Pulveribacter suum</name>
    <dbReference type="NCBI Taxonomy" id="2116657"/>
    <lineage>
        <taxon>Bacteria</taxon>
        <taxon>Pseudomonadati</taxon>
        <taxon>Pseudomonadota</taxon>
        <taxon>Betaproteobacteria</taxon>
        <taxon>Burkholderiales</taxon>
        <taxon>Comamonadaceae</taxon>
        <taxon>Pulveribacter</taxon>
    </lineage>
</organism>
<name>A0A2P1NMT9_9BURK</name>
<dbReference type="InterPro" id="IPR011330">
    <property type="entry name" value="Glyco_hydro/deAcase_b/a-brl"/>
</dbReference>